<organism evidence="2 3">
    <name type="scientific">Ephemeroptericola cinctiostellae</name>
    <dbReference type="NCBI Taxonomy" id="2268024"/>
    <lineage>
        <taxon>Bacteria</taxon>
        <taxon>Pseudomonadati</taxon>
        <taxon>Pseudomonadota</taxon>
        <taxon>Betaproteobacteria</taxon>
        <taxon>Burkholderiales</taxon>
        <taxon>Burkholderiaceae</taxon>
        <taxon>Ephemeroptericola</taxon>
    </lineage>
</organism>
<keyword evidence="1" id="KW-1133">Transmembrane helix</keyword>
<sequence length="74" mass="8318">MDTRAPQTEAQTPNKTDRRLGKHLLLIVLIKLLVLYGLWYGLIRPNKVKVTTQDIEQIYTRSGGPMAQPASTTP</sequence>
<accession>A0A345D972</accession>
<keyword evidence="3" id="KW-1185">Reference proteome</keyword>
<evidence type="ECO:0000256" key="1">
    <source>
        <dbReference type="SAM" id="Phobius"/>
    </source>
</evidence>
<dbReference type="InterPro" id="IPR054636">
    <property type="entry name" value="CydP"/>
</dbReference>
<dbReference type="AlphaFoldDB" id="A0A345D972"/>
<dbReference type="EMBL" id="CP031124">
    <property type="protein sequence ID" value="AXF84910.1"/>
    <property type="molecule type" value="Genomic_DNA"/>
</dbReference>
<dbReference type="Proteomes" id="UP000252182">
    <property type="component" value="Chromosome"/>
</dbReference>
<keyword evidence="1" id="KW-0812">Transmembrane</keyword>
<gene>
    <name evidence="2" type="ORF">DTO96_100626</name>
</gene>
<reference evidence="3" key="1">
    <citation type="submission" date="2018-07" db="EMBL/GenBank/DDBJ databases">
        <authorList>
            <person name="Kim H."/>
        </authorList>
    </citation>
    <scope>NUCLEOTIDE SEQUENCE [LARGE SCALE GENOMIC DNA]</scope>
    <source>
        <strain evidence="3">F02</strain>
    </source>
</reference>
<dbReference type="KEGG" id="hyf:DTO96_100626"/>
<name>A0A345D972_9BURK</name>
<proteinExistence type="predicted"/>
<protein>
    <submittedName>
        <fullName evidence="2">Uncharacterized protein</fullName>
    </submittedName>
</protein>
<feature type="transmembrane region" description="Helical" evidence="1">
    <location>
        <begin position="24"/>
        <end position="43"/>
    </location>
</feature>
<evidence type="ECO:0000313" key="3">
    <source>
        <dbReference type="Proteomes" id="UP000252182"/>
    </source>
</evidence>
<keyword evidence="1" id="KW-0472">Membrane</keyword>
<dbReference type="RefSeq" id="WP_114562162.1">
    <property type="nucleotide sequence ID" value="NZ_CP031124.1"/>
</dbReference>
<dbReference type="NCBIfam" id="NF045611">
    <property type="entry name" value="small_CydP"/>
    <property type="match status" value="1"/>
</dbReference>
<evidence type="ECO:0000313" key="2">
    <source>
        <dbReference type="EMBL" id="AXF84910.1"/>
    </source>
</evidence>